<keyword evidence="5 6" id="KW-0472">Membrane</keyword>
<organism evidence="8">
    <name type="scientific">hydrothermal vent metagenome</name>
    <dbReference type="NCBI Taxonomy" id="652676"/>
    <lineage>
        <taxon>unclassified sequences</taxon>
        <taxon>metagenomes</taxon>
        <taxon>ecological metagenomes</taxon>
    </lineage>
</organism>
<keyword evidence="2" id="KW-1003">Cell membrane</keyword>
<keyword evidence="6" id="KW-0812">Transmembrane</keyword>
<dbReference type="GO" id="GO:0005886">
    <property type="term" value="C:plasma membrane"/>
    <property type="evidence" value="ECO:0007669"/>
    <property type="project" value="UniProtKB-SubCell"/>
</dbReference>
<evidence type="ECO:0000313" key="8">
    <source>
        <dbReference type="EMBL" id="VAW87011.1"/>
    </source>
</evidence>
<dbReference type="SUPFAM" id="SSF53448">
    <property type="entry name" value="Nucleotide-diphospho-sugar transferases"/>
    <property type="match status" value="1"/>
</dbReference>
<dbReference type="InterPro" id="IPR029044">
    <property type="entry name" value="Nucleotide-diphossugar_trans"/>
</dbReference>
<feature type="transmembrane region" description="Helical" evidence="6">
    <location>
        <begin position="259"/>
        <end position="278"/>
    </location>
</feature>
<dbReference type="InterPro" id="IPR001173">
    <property type="entry name" value="Glyco_trans_2-like"/>
</dbReference>
<accession>A0A3B0Z645</accession>
<evidence type="ECO:0000256" key="4">
    <source>
        <dbReference type="ARBA" id="ARBA00022679"/>
    </source>
</evidence>
<gene>
    <name evidence="8" type="ORF">MNBD_GAMMA16-583</name>
</gene>
<evidence type="ECO:0000256" key="3">
    <source>
        <dbReference type="ARBA" id="ARBA00022676"/>
    </source>
</evidence>
<evidence type="ECO:0000256" key="6">
    <source>
        <dbReference type="SAM" id="Phobius"/>
    </source>
</evidence>
<dbReference type="PANTHER" id="PTHR43646:SF2">
    <property type="entry name" value="GLYCOSYLTRANSFERASE 2-LIKE DOMAIN-CONTAINING PROTEIN"/>
    <property type="match status" value="1"/>
</dbReference>
<keyword evidence="6" id="KW-1133">Transmembrane helix</keyword>
<reference evidence="8" key="1">
    <citation type="submission" date="2018-06" db="EMBL/GenBank/DDBJ databases">
        <authorList>
            <person name="Zhirakovskaya E."/>
        </authorList>
    </citation>
    <scope>NUCLEOTIDE SEQUENCE</scope>
</reference>
<evidence type="ECO:0000259" key="7">
    <source>
        <dbReference type="Pfam" id="PF00535"/>
    </source>
</evidence>
<dbReference type="AlphaFoldDB" id="A0A3B0Z645"/>
<evidence type="ECO:0000256" key="5">
    <source>
        <dbReference type="ARBA" id="ARBA00023136"/>
    </source>
</evidence>
<feature type="transmembrane region" description="Helical" evidence="6">
    <location>
        <begin position="285"/>
        <end position="305"/>
    </location>
</feature>
<name>A0A3B0Z645_9ZZZZ</name>
<dbReference type="Pfam" id="PF00535">
    <property type="entry name" value="Glycos_transf_2"/>
    <property type="match status" value="1"/>
</dbReference>
<evidence type="ECO:0000256" key="2">
    <source>
        <dbReference type="ARBA" id="ARBA00022475"/>
    </source>
</evidence>
<keyword evidence="3" id="KW-0328">Glycosyltransferase</keyword>
<proteinExistence type="predicted"/>
<keyword evidence="4" id="KW-0808">Transferase</keyword>
<dbReference type="GO" id="GO:0016757">
    <property type="term" value="F:glycosyltransferase activity"/>
    <property type="evidence" value="ECO:0007669"/>
    <property type="project" value="UniProtKB-KW"/>
</dbReference>
<evidence type="ECO:0000256" key="1">
    <source>
        <dbReference type="ARBA" id="ARBA00004236"/>
    </source>
</evidence>
<feature type="transmembrane region" description="Helical" evidence="6">
    <location>
        <begin position="232"/>
        <end position="253"/>
    </location>
</feature>
<dbReference type="PANTHER" id="PTHR43646">
    <property type="entry name" value="GLYCOSYLTRANSFERASE"/>
    <property type="match status" value="1"/>
</dbReference>
<dbReference type="Gene3D" id="3.90.550.10">
    <property type="entry name" value="Spore Coat Polysaccharide Biosynthesis Protein SpsA, Chain A"/>
    <property type="match status" value="1"/>
</dbReference>
<dbReference type="EMBL" id="UOFO01000109">
    <property type="protein sequence ID" value="VAW87011.1"/>
    <property type="molecule type" value="Genomic_DNA"/>
</dbReference>
<comment type="subcellular location">
    <subcellularLocation>
        <location evidence="1">Cell membrane</location>
    </subcellularLocation>
</comment>
<protein>
    <recommendedName>
        <fullName evidence="7">Glycosyltransferase 2-like domain-containing protein</fullName>
    </recommendedName>
</protein>
<feature type="domain" description="Glycosyltransferase 2-like" evidence="7">
    <location>
        <begin position="11"/>
        <end position="137"/>
    </location>
</feature>
<sequence length="323" mass="36467">MSNSNEEVFVSVIIPALNEEEYIAEILQAIHRYPPAENYEIIVVDNGSTDRTLTLAKDNGAKFVKHTQGTIASVRNYGVSVSCGQILIFLDADVLVTEKWATTMPMIIDELIKNPMICTGSRCLPPDNGNWLNRHWFARLVNYDAPYINSGHLITTRTLFDKISGFSEHLKTAEDYDFCMKAKSAGAFMKNNIDLPVIHLGYPKTIKDFINRERWHGREDFETWSSFADSKVGWAAAFNLLFFVTAIFSVIIIVNLYPLVSYFIIILMISIALTAYKFKASDGGSLLPTAAIFYVYLCGRSLALIDRFTNIIYKNKPSKEKIV</sequence>